<evidence type="ECO:0000313" key="3">
    <source>
        <dbReference type="EMBL" id="THG39061.1"/>
    </source>
</evidence>
<organism evidence="3 4">
    <name type="scientific">Sphingomonas olei</name>
    <dbReference type="NCBI Taxonomy" id="1886787"/>
    <lineage>
        <taxon>Bacteria</taxon>
        <taxon>Pseudomonadati</taxon>
        <taxon>Pseudomonadota</taxon>
        <taxon>Alphaproteobacteria</taxon>
        <taxon>Sphingomonadales</taxon>
        <taxon>Sphingomonadaceae</taxon>
        <taxon>Sphingomonas</taxon>
    </lineage>
</organism>
<dbReference type="Gene3D" id="3.30.2310.20">
    <property type="entry name" value="RelE-like"/>
    <property type="match status" value="1"/>
</dbReference>
<dbReference type="Pfam" id="PF05016">
    <property type="entry name" value="ParE_toxin"/>
    <property type="match status" value="1"/>
</dbReference>
<evidence type="ECO:0000313" key="4">
    <source>
        <dbReference type="Proteomes" id="UP000308038"/>
    </source>
</evidence>
<comment type="caution">
    <text evidence="3">The sequence shown here is derived from an EMBL/GenBank/DDBJ whole genome shotgun (WGS) entry which is preliminary data.</text>
</comment>
<dbReference type="PANTHER" id="PTHR33755:SF5">
    <property type="entry name" value="TYPE II TOXIN-ANTITOXIN SYSTEM RELE_PARE FAMILY TOXIN"/>
    <property type="match status" value="1"/>
</dbReference>
<evidence type="ECO:0000256" key="2">
    <source>
        <dbReference type="ARBA" id="ARBA00022649"/>
    </source>
</evidence>
<dbReference type="Proteomes" id="UP000308038">
    <property type="component" value="Unassembled WGS sequence"/>
</dbReference>
<reference evidence="3 4" key="1">
    <citation type="submission" date="2019-04" db="EMBL/GenBank/DDBJ databases">
        <title>Microbes associate with the intestines of laboratory mice.</title>
        <authorList>
            <person name="Navarre W."/>
            <person name="Wong E."/>
            <person name="Huang K.C."/>
            <person name="Tropini C."/>
            <person name="Ng K."/>
            <person name="Yu B."/>
        </authorList>
    </citation>
    <scope>NUCLEOTIDE SEQUENCE [LARGE SCALE GENOMIC DNA]</scope>
    <source>
        <strain evidence="3 4">NM83_B4-11</strain>
    </source>
</reference>
<dbReference type="InterPro" id="IPR007712">
    <property type="entry name" value="RelE/ParE_toxin"/>
</dbReference>
<keyword evidence="4" id="KW-1185">Reference proteome</keyword>
<dbReference type="SUPFAM" id="SSF143011">
    <property type="entry name" value="RelE-like"/>
    <property type="match status" value="1"/>
</dbReference>
<accession>A0ABY2QF90</accession>
<dbReference type="RefSeq" id="WP_046406466.1">
    <property type="nucleotide sequence ID" value="NZ_SSTI01000009.1"/>
</dbReference>
<protein>
    <submittedName>
        <fullName evidence="3">Type II toxin-antitoxin system RelE/ParE family toxin</fullName>
    </submittedName>
</protein>
<evidence type="ECO:0000256" key="1">
    <source>
        <dbReference type="ARBA" id="ARBA00006226"/>
    </source>
</evidence>
<comment type="similarity">
    <text evidence="1">Belongs to the RelE toxin family.</text>
</comment>
<dbReference type="PANTHER" id="PTHR33755">
    <property type="entry name" value="TOXIN PARE1-RELATED"/>
    <property type="match status" value="1"/>
</dbReference>
<dbReference type="InterPro" id="IPR035093">
    <property type="entry name" value="RelE/ParE_toxin_dom_sf"/>
</dbReference>
<keyword evidence="2" id="KW-1277">Toxin-antitoxin system</keyword>
<name>A0ABY2QF90_9SPHN</name>
<dbReference type="EMBL" id="SSTI01000009">
    <property type="protein sequence ID" value="THG39061.1"/>
    <property type="molecule type" value="Genomic_DNA"/>
</dbReference>
<sequence length="109" mass="12593">MSERYDVELTQGAEGDLAAIHGWIAGQGGDAAADRFLDQLLERIERLETFPLRGAMLPELEPLGMREFRQIIAAPYRIVYRLFDRRVVIVLIAHGRRDFTQLLEERLLR</sequence>
<dbReference type="InterPro" id="IPR051803">
    <property type="entry name" value="TA_system_RelE-like_toxin"/>
</dbReference>
<proteinExistence type="inferred from homology"/>
<gene>
    <name evidence="3" type="ORF">E5988_12430</name>
</gene>